<reference evidence="9" key="1">
    <citation type="journal article" date="2009" name="J. Bacteriol.">
        <title>Complete genome sequence of Erythrobacter litoralis HTCC2594.</title>
        <authorList>
            <person name="Oh H.M."/>
            <person name="Giovannoni S.J."/>
            <person name="Ferriera S."/>
            <person name="Johnson J."/>
            <person name="Cho J.C."/>
        </authorList>
    </citation>
    <scope>NUCLEOTIDE SEQUENCE [LARGE SCALE GENOMIC DNA]</scope>
    <source>
        <strain evidence="9">HTCC2594</strain>
    </source>
</reference>
<name>Q2NDS4_ERYLH</name>
<keyword evidence="9" id="KW-1185">Reference proteome</keyword>
<feature type="transmembrane region" description="Helical" evidence="7">
    <location>
        <begin position="388"/>
        <end position="409"/>
    </location>
</feature>
<gene>
    <name evidence="8" type="ordered locus">ELI_00375</name>
</gene>
<keyword evidence="5 7" id="KW-1133">Transmembrane helix</keyword>
<evidence type="ECO:0000313" key="9">
    <source>
        <dbReference type="Proteomes" id="UP000008808"/>
    </source>
</evidence>
<dbReference type="HOGENOM" id="CLU_012893_0_1_5"/>
<dbReference type="AlphaFoldDB" id="Q2NDS4"/>
<feature type="transmembrane region" description="Helical" evidence="7">
    <location>
        <begin position="167"/>
        <end position="189"/>
    </location>
</feature>
<feature type="transmembrane region" description="Helical" evidence="7">
    <location>
        <begin position="93"/>
        <end position="115"/>
    </location>
</feature>
<feature type="transmembrane region" description="Helical" evidence="7">
    <location>
        <begin position="421"/>
        <end position="441"/>
    </location>
</feature>
<evidence type="ECO:0000256" key="5">
    <source>
        <dbReference type="ARBA" id="ARBA00022989"/>
    </source>
</evidence>
<evidence type="ECO:0000256" key="3">
    <source>
        <dbReference type="ARBA" id="ARBA00022475"/>
    </source>
</evidence>
<dbReference type="GO" id="GO:0042910">
    <property type="term" value="F:xenobiotic transmembrane transporter activity"/>
    <property type="evidence" value="ECO:0007669"/>
    <property type="project" value="InterPro"/>
</dbReference>
<dbReference type="Pfam" id="PF01554">
    <property type="entry name" value="MatE"/>
    <property type="match status" value="2"/>
</dbReference>
<dbReference type="InterPro" id="IPR052031">
    <property type="entry name" value="Membrane_Transporter-Flippase"/>
</dbReference>
<dbReference type="PANTHER" id="PTHR43549:SF3">
    <property type="entry name" value="MULTIDRUG RESISTANCE PROTEIN YPNP-RELATED"/>
    <property type="match status" value="1"/>
</dbReference>
<organism evidence="8 9">
    <name type="scientific">Erythrobacter litoralis (strain HTCC2594)</name>
    <dbReference type="NCBI Taxonomy" id="314225"/>
    <lineage>
        <taxon>Bacteria</taxon>
        <taxon>Pseudomonadati</taxon>
        <taxon>Pseudomonadota</taxon>
        <taxon>Alphaproteobacteria</taxon>
        <taxon>Sphingomonadales</taxon>
        <taxon>Erythrobacteraceae</taxon>
        <taxon>Erythrobacter/Porphyrobacter group</taxon>
        <taxon>Erythrobacter</taxon>
    </lineage>
</organism>
<keyword evidence="6 7" id="KW-0472">Membrane</keyword>
<feature type="transmembrane region" description="Helical" evidence="7">
    <location>
        <begin position="360"/>
        <end position="381"/>
    </location>
</feature>
<dbReference type="OrthoDB" id="9806302at2"/>
<dbReference type="GO" id="GO:0005886">
    <property type="term" value="C:plasma membrane"/>
    <property type="evidence" value="ECO:0007669"/>
    <property type="project" value="UniProtKB-SubCell"/>
</dbReference>
<dbReference type="InterPro" id="IPR002528">
    <property type="entry name" value="MATE_fam"/>
</dbReference>
<feature type="transmembrane region" description="Helical" evidence="7">
    <location>
        <begin position="21"/>
        <end position="42"/>
    </location>
</feature>
<dbReference type="STRING" id="314225.ELI_00375"/>
<protein>
    <submittedName>
        <fullName evidence="8">Na(+) driven multidrug efflux pump</fullName>
    </submittedName>
</protein>
<feature type="transmembrane region" description="Helical" evidence="7">
    <location>
        <begin position="135"/>
        <end position="155"/>
    </location>
</feature>
<evidence type="ECO:0000313" key="8">
    <source>
        <dbReference type="EMBL" id="ABC62167.1"/>
    </source>
</evidence>
<dbReference type="GO" id="GO:0015297">
    <property type="term" value="F:antiporter activity"/>
    <property type="evidence" value="ECO:0007669"/>
    <property type="project" value="InterPro"/>
</dbReference>
<dbReference type="PIRSF" id="PIRSF006603">
    <property type="entry name" value="DinF"/>
    <property type="match status" value="1"/>
</dbReference>
<evidence type="ECO:0000256" key="7">
    <source>
        <dbReference type="SAM" id="Phobius"/>
    </source>
</evidence>
<evidence type="ECO:0000256" key="1">
    <source>
        <dbReference type="ARBA" id="ARBA00004429"/>
    </source>
</evidence>
<keyword evidence="2" id="KW-0813">Transport</keyword>
<evidence type="ECO:0000256" key="2">
    <source>
        <dbReference type="ARBA" id="ARBA00022448"/>
    </source>
</evidence>
<dbReference type="eggNOG" id="COG0534">
    <property type="taxonomic scope" value="Bacteria"/>
</dbReference>
<sequence>MSENAKLTRGSIPGHLVSQTLPMIIGVAAIMSIGLVDAYFIGQLGSEQLAAISFIFPITVAITSLGVGIMVGINSVVARALGEGDDDMAARRANFGIVFAIGCGLVFAISLFVLLDPLFRLMNAEDALLPFIQTYMRPYLMGFPLLLAIMGFNGVLRGQGEARKTSYVSLTYAAANWVLDPLLITGAFGFEGFGIAGAAYATVIGWLLGVGMAWWLMRGTPLPVDFGLLRRCSLTEPMKAITRVAGPAAFSNAINPIGLSVLTALVAVEGQAAVAGFGAAGRLQSFAVVPLLGLSGSIGAIVGQNWGAHQRDRAKQATLYAGGFCIVWGLSIAVALFAAGEWFAGFFTDDPAVVDEFARYLTIAAWGYAGYGLLIVGNGILNAVDRAGWALAQSCFRVFAVMVPFAWLLRGSWGSDAIYGAELAANLVGGAVAMALVWWILNRKPAGQTA</sequence>
<feature type="transmembrane region" description="Helical" evidence="7">
    <location>
        <begin position="286"/>
        <end position="307"/>
    </location>
</feature>
<dbReference type="EMBL" id="CP000157">
    <property type="protein sequence ID" value="ABC62167.1"/>
    <property type="molecule type" value="Genomic_DNA"/>
</dbReference>
<dbReference type="InterPro" id="IPR048279">
    <property type="entry name" value="MdtK-like"/>
</dbReference>
<dbReference type="KEGG" id="eli:ELI_00375"/>
<dbReference type="Proteomes" id="UP000008808">
    <property type="component" value="Chromosome"/>
</dbReference>
<dbReference type="PANTHER" id="PTHR43549">
    <property type="entry name" value="MULTIDRUG RESISTANCE PROTEIN YPNP-RELATED"/>
    <property type="match status" value="1"/>
</dbReference>
<proteinExistence type="predicted"/>
<accession>Q2NDS4</accession>
<keyword evidence="4 7" id="KW-0812">Transmembrane</keyword>
<keyword evidence="3" id="KW-1003">Cell membrane</keyword>
<dbReference type="NCBIfam" id="TIGR00797">
    <property type="entry name" value="matE"/>
    <property type="match status" value="1"/>
</dbReference>
<evidence type="ECO:0000256" key="6">
    <source>
        <dbReference type="ARBA" id="ARBA00023136"/>
    </source>
</evidence>
<dbReference type="RefSeq" id="WP_011413045.1">
    <property type="nucleotide sequence ID" value="NC_007722.1"/>
</dbReference>
<comment type="subcellular location">
    <subcellularLocation>
        <location evidence="1">Cell inner membrane</location>
        <topology evidence="1">Multi-pass membrane protein</topology>
    </subcellularLocation>
</comment>
<feature type="transmembrane region" description="Helical" evidence="7">
    <location>
        <begin position="319"/>
        <end position="340"/>
    </location>
</feature>
<feature type="transmembrane region" description="Helical" evidence="7">
    <location>
        <begin position="195"/>
        <end position="216"/>
    </location>
</feature>
<evidence type="ECO:0000256" key="4">
    <source>
        <dbReference type="ARBA" id="ARBA00022692"/>
    </source>
</evidence>
<feature type="transmembrane region" description="Helical" evidence="7">
    <location>
        <begin position="54"/>
        <end position="81"/>
    </location>
</feature>